<evidence type="ECO:0000313" key="3">
    <source>
        <dbReference type="Proteomes" id="UP000664357"/>
    </source>
</evidence>
<feature type="transmembrane region" description="Helical" evidence="1">
    <location>
        <begin position="12"/>
        <end position="31"/>
    </location>
</feature>
<keyword evidence="1" id="KW-0472">Membrane</keyword>
<reference evidence="2 3" key="1">
    <citation type="submission" date="2024-02" db="EMBL/GenBank/DDBJ databases">
        <title>The Genome Sequence of Enterococcus sp. DIV0159.</title>
        <authorList>
            <person name="Earl A."/>
            <person name="Manson A."/>
            <person name="Gilmore M."/>
            <person name="Sanders J."/>
            <person name="Shea T."/>
            <person name="Howe W."/>
            <person name="Livny J."/>
            <person name="Cuomo C."/>
            <person name="Neafsey D."/>
            <person name="Birren B."/>
        </authorList>
    </citation>
    <scope>NUCLEOTIDE SEQUENCE [LARGE SCALE GENOMIC DNA]</scope>
    <source>
        <strain evidence="2 3">665A</strain>
    </source>
</reference>
<keyword evidence="3" id="KW-1185">Reference proteome</keyword>
<keyword evidence="1" id="KW-0812">Transmembrane</keyword>
<organism evidence="2 3">
    <name type="scientific">Candidatus Enterococcus ferrettii</name>
    <dbReference type="NCBI Taxonomy" id="2815324"/>
    <lineage>
        <taxon>Bacteria</taxon>
        <taxon>Bacillati</taxon>
        <taxon>Bacillota</taxon>
        <taxon>Bacilli</taxon>
        <taxon>Lactobacillales</taxon>
        <taxon>Enterococcaceae</taxon>
        <taxon>Enterococcus</taxon>
    </lineage>
</organism>
<dbReference type="EMBL" id="JAFREL020000003">
    <property type="protein sequence ID" value="MEO1771869.1"/>
    <property type="molecule type" value="Genomic_DNA"/>
</dbReference>
<evidence type="ECO:0000313" key="2">
    <source>
        <dbReference type="EMBL" id="MEO1771869.1"/>
    </source>
</evidence>
<keyword evidence="1" id="KW-1133">Transmembrane helix</keyword>
<protein>
    <submittedName>
        <fullName evidence="2">Uncharacterized protein</fullName>
    </submittedName>
</protein>
<sequence length="73" mass="8408">MSDEKKLLKQFQTVFVVLFSVLMLNTAGVIFSLSKNAMEDSSFLMFAFVTGLGWINTIVQFKRADIRINWKNK</sequence>
<name>A0ABV0ETA2_9ENTE</name>
<proteinExistence type="predicted"/>
<feature type="transmembrane region" description="Helical" evidence="1">
    <location>
        <begin position="43"/>
        <end position="61"/>
    </location>
</feature>
<comment type="caution">
    <text evidence="2">The sequence shown here is derived from an EMBL/GenBank/DDBJ whole genome shotgun (WGS) entry which is preliminary data.</text>
</comment>
<dbReference type="RefSeq" id="WP_207702600.1">
    <property type="nucleotide sequence ID" value="NZ_JAFREL020000003.1"/>
</dbReference>
<dbReference type="Proteomes" id="UP000664357">
    <property type="component" value="Unassembled WGS sequence"/>
</dbReference>
<evidence type="ECO:0000256" key="1">
    <source>
        <dbReference type="SAM" id="Phobius"/>
    </source>
</evidence>
<gene>
    <name evidence="2" type="ORF">JZO67_003851</name>
</gene>
<accession>A0ABV0ETA2</accession>